<sequence>MTGVFFDLDNTLITKSTGLLWYKFLRQNGRASFLDTAKALYFWLRYRMNTLDIRSLAEREVRKITGMSEPEMIELCDRWFHEMVRHYISPRAVEVVNQHRAKGHVLAILSAATPYTVNPVKKYLRIDHGLCTHLIVKDGCFTGKLVEPYCYGEGKLYWAEQFANEKGLNLSDCYFYTDSYTDLPVLERVGYPCPVNPDRMLEAEAARRGWSVTRF</sequence>
<proteinExistence type="predicted"/>
<dbReference type="GO" id="GO:0016787">
    <property type="term" value="F:hydrolase activity"/>
    <property type="evidence" value="ECO:0007669"/>
    <property type="project" value="UniProtKB-KW"/>
</dbReference>
<evidence type="ECO:0000313" key="5">
    <source>
        <dbReference type="Proteomes" id="UP000265882"/>
    </source>
</evidence>
<dbReference type="PANTHER" id="PTHR43344:SF13">
    <property type="entry name" value="PHOSPHATASE RV3661-RELATED"/>
    <property type="match status" value="1"/>
</dbReference>
<dbReference type="Pfam" id="PF12710">
    <property type="entry name" value="HAD"/>
    <property type="match status" value="1"/>
</dbReference>
<dbReference type="InterPro" id="IPR006385">
    <property type="entry name" value="HAD_hydro_SerB1"/>
</dbReference>
<organism evidence="4 5">
    <name type="scientific">Abyssobacteria bacterium (strain SURF_5)</name>
    <dbReference type="NCBI Taxonomy" id="2093360"/>
    <lineage>
        <taxon>Bacteria</taxon>
        <taxon>Pseudomonadati</taxon>
        <taxon>Candidatus Hydrogenedentota</taxon>
        <taxon>Candidatus Abyssobacteria</taxon>
    </lineage>
</organism>
<gene>
    <name evidence="4" type="ORF">C4520_05230</name>
</gene>
<dbReference type="AlphaFoldDB" id="A0A3A4NZ50"/>
<evidence type="ECO:0000313" key="4">
    <source>
        <dbReference type="EMBL" id="RJP23845.1"/>
    </source>
</evidence>
<keyword evidence="3" id="KW-0460">Magnesium</keyword>
<dbReference type="Gene3D" id="3.40.50.1000">
    <property type="entry name" value="HAD superfamily/HAD-like"/>
    <property type="match status" value="1"/>
</dbReference>
<evidence type="ECO:0000256" key="3">
    <source>
        <dbReference type="ARBA" id="ARBA00022842"/>
    </source>
</evidence>
<keyword evidence="2 4" id="KW-0378">Hydrolase</keyword>
<evidence type="ECO:0000256" key="2">
    <source>
        <dbReference type="ARBA" id="ARBA00022801"/>
    </source>
</evidence>
<dbReference type="Proteomes" id="UP000265882">
    <property type="component" value="Unassembled WGS sequence"/>
</dbReference>
<dbReference type="CDD" id="cd02612">
    <property type="entry name" value="HAD_PGPPase"/>
    <property type="match status" value="1"/>
</dbReference>
<dbReference type="InterPro" id="IPR023214">
    <property type="entry name" value="HAD_sf"/>
</dbReference>
<evidence type="ECO:0000256" key="1">
    <source>
        <dbReference type="ARBA" id="ARBA00022723"/>
    </source>
</evidence>
<comment type="caution">
    <text evidence="4">The sequence shown here is derived from an EMBL/GenBank/DDBJ whole genome shotgun (WGS) entry which is preliminary data.</text>
</comment>
<keyword evidence="1" id="KW-0479">Metal-binding</keyword>
<dbReference type="NCBIfam" id="TIGR01490">
    <property type="entry name" value="HAD-SF-IB-hyp1"/>
    <property type="match status" value="1"/>
</dbReference>
<dbReference type="InterPro" id="IPR036412">
    <property type="entry name" value="HAD-like_sf"/>
</dbReference>
<dbReference type="NCBIfam" id="TIGR01488">
    <property type="entry name" value="HAD-SF-IB"/>
    <property type="match status" value="1"/>
</dbReference>
<name>A0A3A4NZ50_ABYX5</name>
<dbReference type="InterPro" id="IPR050582">
    <property type="entry name" value="HAD-like_SerB"/>
</dbReference>
<reference evidence="4 5" key="1">
    <citation type="journal article" date="2017" name="ISME J.">
        <title>Energy and carbon metabolisms in a deep terrestrial subsurface fluid microbial community.</title>
        <authorList>
            <person name="Momper L."/>
            <person name="Jungbluth S.P."/>
            <person name="Lee M.D."/>
            <person name="Amend J.P."/>
        </authorList>
    </citation>
    <scope>NUCLEOTIDE SEQUENCE [LARGE SCALE GENOMIC DNA]</scope>
    <source>
        <strain evidence="4">SURF_5</strain>
    </source>
</reference>
<dbReference type="Gene3D" id="1.20.1440.100">
    <property type="entry name" value="SG protein - dephosphorylation function"/>
    <property type="match status" value="1"/>
</dbReference>
<dbReference type="EMBL" id="QZKU01000042">
    <property type="protein sequence ID" value="RJP23845.1"/>
    <property type="molecule type" value="Genomic_DNA"/>
</dbReference>
<dbReference type="GO" id="GO:0046872">
    <property type="term" value="F:metal ion binding"/>
    <property type="evidence" value="ECO:0007669"/>
    <property type="project" value="UniProtKB-KW"/>
</dbReference>
<dbReference type="SUPFAM" id="SSF56784">
    <property type="entry name" value="HAD-like"/>
    <property type="match status" value="1"/>
</dbReference>
<dbReference type="PANTHER" id="PTHR43344">
    <property type="entry name" value="PHOSPHOSERINE PHOSPHATASE"/>
    <property type="match status" value="1"/>
</dbReference>
<protein>
    <submittedName>
        <fullName evidence="4">HAD family hydrolase</fullName>
    </submittedName>
</protein>
<accession>A0A3A4NZ50</accession>